<evidence type="ECO:0000313" key="4">
    <source>
        <dbReference type="Proteomes" id="UP001316803"/>
    </source>
</evidence>
<proteinExistence type="inferred from homology"/>
<keyword evidence="2" id="KW-0560">Oxidoreductase</keyword>
<dbReference type="PRINTS" id="PR00081">
    <property type="entry name" value="GDHRDH"/>
</dbReference>
<dbReference type="GO" id="GO:0016491">
    <property type="term" value="F:oxidoreductase activity"/>
    <property type="evidence" value="ECO:0007669"/>
    <property type="project" value="UniProtKB-KW"/>
</dbReference>
<comment type="caution">
    <text evidence="3">The sequence shown here is derived from an EMBL/GenBank/DDBJ whole genome shotgun (WGS) entry which is preliminary data.</text>
</comment>
<dbReference type="Gene3D" id="3.40.50.720">
    <property type="entry name" value="NAD(P)-binding Rossmann-like Domain"/>
    <property type="match status" value="1"/>
</dbReference>
<protein>
    <submittedName>
        <fullName evidence="3">Uncharacterized protein</fullName>
    </submittedName>
</protein>
<name>A0AAN8E9T0_9EURO</name>
<dbReference type="InterPro" id="IPR036291">
    <property type="entry name" value="NAD(P)-bd_dom_sf"/>
</dbReference>
<sequence length="308" mass="33693">MSQFIPDENAFTQLKDKVVVMTGAATGIGAATATLLVQAGATVVFGDIAIKPAEDLVDRLTTNTTEYPGTISFVKCDVTNYNDIYTLFKTAHEKYGRIDHAISCAGILEQGAWFDPGLTIESVGRQQATTAVIDVNVIGSANFARIAVVFLRDGLEKGMGKGENRSLTLLSSVNAFRDSPGLYMYQTSKHAIQGLMRSMRKIMYERDGIRVNCVCPGVTDTPMTQGIVEKFKDAGLFWQSADSVARIIVGIQCSGQMTGKAIYIEGGDGWEFEDSLYQTQPQWLGEEPTRRMRTNTEAVNKGALIKRF</sequence>
<comment type="similarity">
    <text evidence="1">Belongs to the short-chain dehydrogenases/reductases (SDR) family.</text>
</comment>
<evidence type="ECO:0000256" key="2">
    <source>
        <dbReference type="ARBA" id="ARBA00023002"/>
    </source>
</evidence>
<accession>A0AAN8E9T0</accession>
<dbReference type="Proteomes" id="UP001316803">
    <property type="component" value="Unassembled WGS sequence"/>
</dbReference>
<dbReference type="PANTHER" id="PTHR43180">
    <property type="entry name" value="3-OXOACYL-(ACYL-CARRIER-PROTEIN) REDUCTASE (AFU_ORTHOLOGUE AFUA_6G11210)"/>
    <property type="match status" value="1"/>
</dbReference>
<reference evidence="3 4" key="1">
    <citation type="submission" date="2022-12" db="EMBL/GenBank/DDBJ databases">
        <title>Genomic features and morphological characterization of a novel Knufia sp. strain isolated from spacecraft assembly facility.</title>
        <authorList>
            <person name="Teixeira M."/>
            <person name="Chander A.M."/>
            <person name="Stajich J.E."/>
            <person name="Venkateswaran K."/>
        </authorList>
    </citation>
    <scope>NUCLEOTIDE SEQUENCE [LARGE SCALE GENOMIC DNA]</scope>
    <source>
        <strain evidence="3 4">FJI-L2-BK-P2</strain>
    </source>
</reference>
<evidence type="ECO:0000256" key="1">
    <source>
        <dbReference type="ARBA" id="ARBA00006484"/>
    </source>
</evidence>
<dbReference type="AlphaFoldDB" id="A0AAN8E9T0"/>
<dbReference type="SUPFAM" id="SSF51735">
    <property type="entry name" value="NAD(P)-binding Rossmann-fold domains"/>
    <property type="match status" value="1"/>
</dbReference>
<dbReference type="EMBL" id="JAKLMC020000044">
    <property type="protein sequence ID" value="KAK5948700.1"/>
    <property type="molecule type" value="Genomic_DNA"/>
</dbReference>
<dbReference type="InterPro" id="IPR002347">
    <property type="entry name" value="SDR_fam"/>
</dbReference>
<evidence type="ECO:0000313" key="3">
    <source>
        <dbReference type="EMBL" id="KAK5948700.1"/>
    </source>
</evidence>
<gene>
    <name evidence="3" type="ORF">OHC33_010303</name>
</gene>
<dbReference type="Pfam" id="PF00106">
    <property type="entry name" value="adh_short"/>
    <property type="match status" value="1"/>
</dbReference>
<dbReference type="PANTHER" id="PTHR43180:SF86">
    <property type="entry name" value="DEHYDROGENASE, PUTATIVE (AFU_ORTHOLOGUE AFUA_3G00290)-RELATED"/>
    <property type="match status" value="1"/>
</dbReference>
<keyword evidence="4" id="KW-1185">Reference proteome</keyword>
<organism evidence="3 4">
    <name type="scientific">Knufia fluminis</name>
    <dbReference type="NCBI Taxonomy" id="191047"/>
    <lineage>
        <taxon>Eukaryota</taxon>
        <taxon>Fungi</taxon>
        <taxon>Dikarya</taxon>
        <taxon>Ascomycota</taxon>
        <taxon>Pezizomycotina</taxon>
        <taxon>Eurotiomycetes</taxon>
        <taxon>Chaetothyriomycetidae</taxon>
        <taxon>Chaetothyriales</taxon>
        <taxon>Trichomeriaceae</taxon>
        <taxon>Knufia</taxon>
    </lineage>
</organism>